<protein>
    <submittedName>
        <fullName evidence="1">Uncharacterized protein</fullName>
    </submittedName>
</protein>
<accession>A0ACC1P3I2</accession>
<dbReference type="EMBL" id="JANSHE010003440">
    <property type="protein sequence ID" value="KAJ2986079.1"/>
    <property type="molecule type" value="Genomic_DNA"/>
</dbReference>
<comment type="caution">
    <text evidence="1">The sequence shown here is derived from an EMBL/GenBank/DDBJ whole genome shotgun (WGS) entry which is preliminary data.</text>
</comment>
<evidence type="ECO:0000313" key="2">
    <source>
        <dbReference type="Proteomes" id="UP001144978"/>
    </source>
</evidence>
<sequence>MELKKNHESLVAKLKTLEDTVKRLTHNNSRLSTNVTGLQHENEELHELYEGLCEGFTSCDERLQFLEMHSGPEVKESDSGSFARKDAPAVDEAKLVHNAKKHELKTNAPHWDEEWVTNQEGWAGKAVQKVRQDGRRWSTALSQEFLDALPEDVVEEGLETCFSNLAKRYKQEQAVDAKVCENACTQNCCKRCKVVKAHEGTNARGRVEALSHPEFDWLFQWQYQSTDKSDQDRDKDTALDPETNTEDAAGIAKIWKGSSKLQPWVQRAPAGENRYVTTTSDCPNLTN</sequence>
<gene>
    <name evidence="1" type="ORF">NUW54_g9911</name>
</gene>
<reference evidence="1" key="1">
    <citation type="submission" date="2022-08" db="EMBL/GenBank/DDBJ databases">
        <title>Genome Sequence of Pycnoporus sanguineus.</title>
        <authorList>
            <person name="Buettner E."/>
        </authorList>
    </citation>
    <scope>NUCLEOTIDE SEQUENCE</scope>
    <source>
        <strain evidence="1">CG-C14</strain>
    </source>
</reference>
<keyword evidence="2" id="KW-1185">Reference proteome</keyword>
<name>A0ACC1P3I2_9APHY</name>
<dbReference type="Proteomes" id="UP001144978">
    <property type="component" value="Unassembled WGS sequence"/>
</dbReference>
<organism evidence="1 2">
    <name type="scientific">Trametes sanguinea</name>
    <dbReference type="NCBI Taxonomy" id="158606"/>
    <lineage>
        <taxon>Eukaryota</taxon>
        <taxon>Fungi</taxon>
        <taxon>Dikarya</taxon>
        <taxon>Basidiomycota</taxon>
        <taxon>Agaricomycotina</taxon>
        <taxon>Agaricomycetes</taxon>
        <taxon>Polyporales</taxon>
        <taxon>Polyporaceae</taxon>
        <taxon>Trametes</taxon>
    </lineage>
</organism>
<proteinExistence type="predicted"/>
<evidence type="ECO:0000313" key="1">
    <source>
        <dbReference type="EMBL" id="KAJ2986079.1"/>
    </source>
</evidence>